<dbReference type="GO" id="GO:0003676">
    <property type="term" value="F:nucleic acid binding"/>
    <property type="evidence" value="ECO:0007669"/>
    <property type="project" value="InterPro"/>
</dbReference>
<sequence length="76" mass="8701">MEKEPRITDRHRAARLGFAMMNLGRDWAKVVFSDEKKFSLDGPDGNKRYWRDLRKEPSTSAVAISVKEVYGVGCIL</sequence>
<dbReference type="WBParaSite" id="HCON_00163370-00001">
    <property type="protein sequence ID" value="HCON_00163370-00001"/>
    <property type="gene ID" value="HCON_00163370"/>
</dbReference>
<name>A0A7I4YYB5_HAECO</name>
<dbReference type="InterPro" id="IPR036397">
    <property type="entry name" value="RNaseH_sf"/>
</dbReference>
<dbReference type="OMA" id="EPRITDR"/>
<evidence type="ECO:0000313" key="1">
    <source>
        <dbReference type="Proteomes" id="UP000025227"/>
    </source>
</evidence>
<dbReference type="Gene3D" id="3.30.420.10">
    <property type="entry name" value="Ribonuclease H-like superfamily/Ribonuclease H"/>
    <property type="match status" value="1"/>
</dbReference>
<organism evidence="1 2">
    <name type="scientific">Haemonchus contortus</name>
    <name type="common">Barber pole worm</name>
    <dbReference type="NCBI Taxonomy" id="6289"/>
    <lineage>
        <taxon>Eukaryota</taxon>
        <taxon>Metazoa</taxon>
        <taxon>Ecdysozoa</taxon>
        <taxon>Nematoda</taxon>
        <taxon>Chromadorea</taxon>
        <taxon>Rhabditida</taxon>
        <taxon>Rhabditina</taxon>
        <taxon>Rhabditomorpha</taxon>
        <taxon>Strongyloidea</taxon>
        <taxon>Trichostrongylidae</taxon>
        <taxon>Haemonchus</taxon>
    </lineage>
</organism>
<reference evidence="2" key="1">
    <citation type="submission" date="2020-12" db="UniProtKB">
        <authorList>
            <consortium name="WormBaseParasite"/>
        </authorList>
    </citation>
    <scope>IDENTIFICATION</scope>
    <source>
        <strain evidence="2">MHco3</strain>
    </source>
</reference>
<evidence type="ECO:0000313" key="2">
    <source>
        <dbReference type="WBParaSite" id="HCON_00163370-00001"/>
    </source>
</evidence>
<dbReference type="OrthoDB" id="5866523at2759"/>
<accession>A0A7I4YYB5</accession>
<proteinExistence type="predicted"/>
<keyword evidence="1" id="KW-1185">Reference proteome</keyword>
<dbReference type="AlphaFoldDB" id="A0A7I4YYB5"/>
<protein>
    <submittedName>
        <fullName evidence="2">Transposase</fullName>
    </submittedName>
</protein>
<dbReference type="Proteomes" id="UP000025227">
    <property type="component" value="Unplaced"/>
</dbReference>